<evidence type="ECO:0000256" key="8">
    <source>
        <dbReference type="SAM" id="MobiDB-lite"/>
    </source>
</evidence>
<proteinExistence type="inferred from homology"/>
<dbReference type="AlphaFoldDB" id="A0A8B8P7L5"/>
<dbReference type="CDD" id="cd00018">
    <property type="entry name" value="AP2"/>
    <property type="match status" value="1"/>
</dbReference>
<dbReference type="SUPFAM" id="SSF54171">
    <property type="entry name" value="DNA-binding domain"/>
    <property type="match status" value="1"/>
</dbReference>
<keyword evidence="3" id="KW-0238">DNA-binding</keyword>
<comment type="subcellular location">
    <subcellularLocation>
        <location evidence="1">Nucleus</location>
    </subcellularLocation>
</comment>
<dbReference type="RefSeq" id="XP_030530624.1">
    <property type="nucleotide sequence ID" value="XM_030674764.2"/>
</dbReference>
<dbReference type="SMART" id="SM00380">
    <property type="entry name" value="AP2"/>
    <property type="match status" value="1"/>
</dbReference>
<feature type="compositionally biased region" description="Low complexity" evidence="8">
    <location>
        <begin position="120"/>
        <end position="131"/>
    </location>
</feature>
<keyword evidence="2" id="KW-0805">Transcription regulation</keyword>
<evidence type="ECO:0000256" key="2">
    <source>
        <dbReference type="ARBA" id="ARBA00023015"/>
    </source>
</evidence>
<evidence type="ECO:0000256" key="4">
    <source>
        <dbReference type="ARBA" id="ARBA00023159"/>
    </source>
</evidence>
<dbReference type="InterPro" id="IPR001471">
    <property type="entry name" value="AP2/ERF_dom"/>
</dbReference>
<keyword evidence="6" id="KW-0539">Nucleus</keyword>
<dbReference type="PANTHER" id="PTHR31985:SF312">
    <property type="entry name" value="AP2_ERF DOMAIN-CONTAINING PROTEIN"/>
    <property type="match status" value="1"/>
</dbReference>
<name>A0A8B8P7L5_9MYRT</name>
<keyword evidence="5" id="KW-0804">Transcription</keyword>
<dbReference type="OrthoDB" id="1918918at2759"/>
<evidence type="ECO:0000256" key="5">
    <source>
        <dbReference type="ARBA" id="ARBA00023163"/>
    </source>
</evidence>
<keyword evidence="4" id="KW-0010">Activator</keyword>
<dbReference type="InterPro" id="IPR036955">
    <property type="entry name" value="AP2/ERF_dom_sf"/>
</dbReference>
<sequence length="182" mass="18922">MVRTGGAKETNDRSRASNAVLRAHHHRYKGVRMRKWGKWVAEIRQPNSRDRIWLGSYATAEEAARAYDAAVFCLRGPSALLNFPDVPPEVPSSAAGGGGGGVSASQVQMAAARHARGHRAASAATETSTCSHVEPCGGRSPDVLQTAPNGGGGGGGEGGLSGFATDGCYCRTEHGVFGPYTI</sequence>
<dbReference type="InterPro" id="IPR016177">
    <property type="entry name" value="DNA-bd_dom_sf"/>
</dbReference>
<dbReference type="PROSITE" id="PS51032">
    <property type="entry name" value="AP2_ERF"/>
    <property type="match status" value="1"/>
</dbReference>
<evidence type="ECO:0000256" key="3">
    <source>
        <dbReference type="ARBA" id="ARBA00023125"/>
    </source>
</evidence>
<accession>A0A8B8P7L5</accession>
<dbReference type="KEGG" id="rarg:115741057"/>
<feature type="region of interest" description="Disordered" evidence="8">
    <location>
        <begin position="1"/>
        <end position="21"/>
    </location>
</feature>
<protein>
    <submittedName>
        <fullName evidence="11">Ethylene-responsive transcription factor RAP2-1-like</fullName>
    </submittedName>
</protein>
<evidence type="ECO:0000313" key="10">
    <source>
        <dbReference type="Proteomes" id="UP000827889"/>
    </source>
</evidence>
<dbReference type="PRINTS" id="PR00367">
    <property type="entry name" value="ETHRSPELEMNT"/>
</dbReference>
<gene>
    <name evidence="11" type="primary">LOC115741057</name>
</gene>
<evidence type="ECO:0000256" key="7">
    <source>
        <dbReference type="ARBA" id="ARBA00024343"/>
    </source>
</evidence>
<dbReference type="GO" id="GO:0003677">
    <property type="term" value="F:DNA binding"/>
    <property type="evidence" value="ECO:0007669"/>
    <property type="project" value="UniProtKB-KW"/>
</dbReference>
<feature type="region of interest" description="Disordered" evidence="8">
    <location>
        <begin position="91"/>
        <end position="157"/>
    </location>
</feature>
<feature type="domain" description="AP2/ERF" evidence="9">
    <location>
        <begin position="27"/>
        <end position="84"/>
    </location>
</feature>
<dbReference type="GeneID" id="115741057"/>
<evidence type="ECO:0000313" key="11">
    <source>
        <dbReference type="RefSeq" id="XP_030530624.1"/>
    </source>
</evidence>
<dbReference type="GO" id="GO:0003700">
    <property type="term" value="F:DNA-binding transcription factor activity"/>
    <property type="evidence" value="ECO:0007669"/>
    <property type="project" value="InterPro"/>
</dbReference>
<dbReference type="Pfam" id="PF00847">
    <property type="entry name" value="AP2"/>
    <property type="match status" value="1"/>
</dbReference>
<reference evidence="11" key="1">
    <citation type="submission" date="2025-08" db="UniProtKB">
        <authorList>
            <consortium name="RefSeq"/>
        </authorList>
    </citation>
    <scope>IDENTIFICATION</scope>
    <source>
        <tissue evidence="11">Leaf</tissue>
    </source>
</reference>
<keyword evidence="10" id="KW-1185">Reference proteome</keyword>
<dbReference type="InterPro" id="IPR051032">
    <property type="entry name" value="AP2/ERF_TF_ERF_subfamily"/>
</dbReference>
<dbReference type="Proteomes" id="UP000827889">
    <property type="component" value="Chromosome 4"/>
</dbReference>
<evidence type="ECO:0000256" key="6">
    <source>
        <dbReference type="ARBA" id="ARBA00023242"/>
    </source>
</evidence>
<evidence type="ECO:0000256" key="1">
    <source>
        <dbReference type="ARBA" id="ARBA00004123"/>
    </source>
</evidence>
<dbReference type="FunFam" id="3.30.730.10:FF:000001">
    <property type="entry name" value="Ethylene-responsive transcription factor 2"/>
    <property type="match status" value="1"/>
</dbReference>
<dbReference type="Gene3D" id="3.30.730.10">
    <property type="entry name" value="AP2/ERF domain"/>
    <property type="match status" value="1"/>
</dbReference>
<organism evidence="10 11">
    <name type="scientific">Rhodamnia argentea</name>
    <dbReference type="NCBI Taxonomy" id="178133"/>
    <lineage>
        <taxon>Eukaryota</taxon>
        <taxon>Viridiplantae</taxon>
        <taxon>Streptophyta</taxon>
        <taxon>Embryophyta</taxon>
        <taxon>Tracheophyta</taxon>
        <taxon>Spermatophyta</taxon>
        <taxon>Magnoliopsida</taxon>
        <taxon>eudicotyledons</taxon>
        <taxon>Gunneridae</taxon>
        <taxon>Pentapetalae</taxon>
        <taxon>rosids</taxon>
        <taxon>malvids</taxon>
        <taxon>Myrtales</taxon>
        <taxon>Myrtaceae</taxon>
        <taxon>Myrtoideae</taxon>
        <taxon>Myrteae</taxon>
        <taxon>Australasian group</taxon>
        <taxon>Rhodamnia</taxon>
    </lineage>
</organism>
<evidence type="ECO:0000259" key="9">
    <source>
        <dbReference type="PROSITE" id="PS51032"/>
    </source>
</evidence>
<dbReference type="GO" id="GO:0005634">
    <property type="term" value="C:nucleus"/>
    <property type="evidence" value="ECO:0007669"/>
    <property type="project" value="UniProtKB-SubCell"/>
</dbReference>
<comment type="similarity">
    <text evidence="7">Belongs to the AP2/ERF transcription factor family. ERF subfamily.</text>
</comment>
<dbReference type="PANTHER" id="PTHR31985">
    <property type="entry name" value="ETHYLENE-RESPONSIVE TRANSCRIPTION FACTOR ERF042-RELATED"/>
    <property type="match status" value="1"/>
</dbReference>